<evidence type="ECO:0000313" key="4">
    <source>
        <dbReference type="Proteomes" id="UP000198211"/>
    </source>
</evidence>
<evidence type="ECO:0000313" key="3">
    <source>
        <dbReference type="EMBL" id="OWZ01630.1"/>
    </source>
</evidence>
<dbReference type="EMBL" id="NBNE01006711">
    <property type="protein sequence ID" value="OWZ01630.1"/>
    <property type="molecule type" value="Genomic_DNA"/>
</dbReference>
<feature type="compositionally biased region" description="Basic residues" evidence="2">
    <location>
        <begin position="531"/>
        <end position="547"/>
    </location>
</feature>
<feature type="non-terminal residue" evidence="3">
    <location>
        <position position="1"/>
    </location>
</feature>
<dbReference type="AlphaFoldDB" id="A0A225VAZ9"/>
<reference evidence="4" key="1">
    <citation type="submission" date="2017-03" db="EMBL/GenBank/DDBJ databases">
        <title>Phytopthora megakarya and P. palmivora, two closely related causual agents of cacao black pod achieved similar genome size and gene model numbers by different mechanisms.</title>
        <authorList>
            <person name="Ali S."/>
            <person name="Shao J."/>
            <person name="Larry D.J."/>
            <person name="Kronmiller B."/>
            <person name="Shen D."/>
            <person name="Strem M.D."/>
            <person name="Melnick R.L."/>
            <person name="Guiltinan M.J."/>
            <person name="Tyler B.M."/>
            <person name="Meinhardt L.W."/>
            <person name="Bailey B.A."/>
        </authorList>
    </citation>
    <scope>NUCLEOTIDE SEQUENCE [LARGE SCALE GENOMIC DNA]</scope>
    <source>
        <strain evidence="4">zdho120</strain>
    </source>
</reference>
<accession>A0A225VAZ9</accession>
<feature type="compositionally biased region" description="Low complexity" evidence="2">
    <location>
        <begin position="519"/>
        <end position="530"/>
    </location>
</feature>
<evidence type="ECO:0000256" key="1">
    <source>
        <dbReference type="SAM" id="Coils"/>
    </source>
</evidence>
<feature type="compositionally biased region" description="Acidic residues" evidence="2">
    <location>
        <begin position="433"/>
        <end position="450"/>
    </location>
</feature>
<comment type="caution">
    <text evidence="3">The sequence shown here is derived from an EMBL/GenBank/DDBJ whole genome shotgun (WGS) entry which is preliminary data.</text>
</comment>
<organism evidence="3 4">
    <name type="scientific">Phytophthora megakarya</name>
    <dbReference type="NCBI Taxonomy" id="4795"/>
    <lineage>
        <taxon>Eukaryota</taxon>
        <taxon>Sar</taxon>
        <taxon>Stramenopiles</taxon>
        <taxon>Oomycota</taxon>
        <taxon>Peronosporomycetes</taxon>
        <taxon>Peronosporales</taxon>
        <taxon>Peronosporaceae</taxon>
        <taxon>Phytophthora</taxon>
    </lineage>
</organism>
<feature type="compositionally biased region" description="Basic residues" evidence="2">
    <location>
        <begin position="611"/>
        <end position="642"/>
    </location>
</feature>
<protein>
    <submittedName>
        <fullName evidence="3">Uncharacterized protein</fullName>
    </submittedName>
</protein>
<feature type="compositionally biased region" description="Low complexity" evidence="2">
    <location>
        <begin position="573"/>
        <end position="610"/>
    </location>
</feature>
<feature type="compositionally biased region" description="Low complexity" evidence="2">
    <location>
        <begin position="396"/>
        <end position="410"/>
    </location>
</feature>
<feature type="coiled-coil region" evidence="1">
    <location>
        <begin position="201"/>
        <end position="228"/>
    </location>
</feature>
<name>A0A225VAZ9_9STRA</name>
<feature type="region of interest" description="Disordered" evidence="2">
    <location>
        <begin position="479"/>
        <end position="499"/>
    </location>
</feature>
<evidence type="ECO:0000256" key="2">
    <source>
        <dbReference type="SAM" id="MobiDB-lite"/>
    </source>
</evidence>
<proteinExistence type="predicted"/>
<feature type="coiled-coil region" evidence="1">
    <location>
        <begin position="60"/>
        <end position="87"/>
    </location>
</feature>
<feature type="region of interest" description="Disordered" evidence="2">
    <location>
        <begin position="374"/>
        <end position="453"/>
    </location>
</feature>
<keyword evidence="1" id="KW-0175">Coiled coil</keyword>
<sequence length="858" mass="94858">SLENFCQAMDGRLAEMLCFYATLHWGPNVRGRTTFKRRLDAARSFEDGLSCNEPVPADTLTEVGRELAAAQAALKSAEASHTAIENKFFAEQCARANTETWAQQFSADRNAAHKEIKLVKTHEASLNVQISEINAVIKSYQEMYDRLENRFQLALRSNEILTKEVNRGRSEYLVGIQAFKKSHENLHKILCQPDPKETTLTLKLRERNRDLVRRVKRLEKANSALSSRLRLEDMDPEALGLMVEGLELGKIDWEALSPDPQTRHALKAVYKIGLEDTRDHDTLADDIARAKVRFAAIRADKQRKAEEAAAAAGLPAPPYSWFLFVDHPLKLLKIPVSLRLQVRLRALRSQWWQLQRHRHPCSLLITRTGPPVVVGDAGSSTNSTLPSAEPAGPSQASTVSPVHSPPASTSPAPPVSGGEKGKGKVKRRRTGSDDEDVDFGGGDSGEDVPEEGLSPHLLSTRLALFLRKWMWQCDVAVSDAESMSSPRLTPKRKAAMSSEFRSSFRLAGGSRSDIKSLTSYSSPDQSVKSSSKSKKSRSKKTGAKSKSGRSSSDESLRPEIQCLEDSLDGTFDVPAPASSSAASSQAVESSSKPKSKAKPASATKADSKPSPKGKKKASPKSAGKKSSAKTKKVTSSKKKSKSSPKTSRSSKKTNLPNASDLLTSYVAPAFTTVSAQKHWVKLERDFVPSPVPSDAEIKCTTKQAVMSFAIYERKHWVSPEAVKRFLSRMAARLSTIKDADEHRKFKVALDRLKKVWFSYNKERADRADNLRTFLPGRMWPRCVGPDATLPIETLLDPTLPFYIIENLMWVPGSADWCAEAAQVDKSEPYRVDWLTCPEHHPYITVQGTSTLRGIELFV</sequence>
<gene>
    <name evidence="3" type="ORF">PHMEG_00026945</name>
</gene>
<dbReference type="Proteomes" id="UP000198211">
    <property type="component" value="Unassembled WGS sequence"/>
</dbReference>
<feature type="region of interest" description="Disordered" evidence="2">
    <location>
        <begin position="513"/>
        <end position="656"/>
    </location>
</feature>
<feature type="coiled-coil region" evidence="1">
    <location>
        <begin position="130"/>
        <end position="164"/>
    </location>
</feature>
<dbReference type="OrthoDB" id="10608022at2759"/>
<keyword evidence="4" id="KW-1185">Reference proteome</keyword>